<dbReference type="PROSITE" id="PS51257">
    <property type="entry name" value="PROKAR_LIPOPROTEIN"/>
    <property type="match status" value="1"/>
</dbReference>
<accession>A0A2T4BUU5</accession>
<keyword evidence="1" id="KW-1133">Transmembrane helix</keyword>
<proteinExistence type="predicted"/>
<dbReference type="Proteomes" id="UP000240760">
    <property type="component" value="Unassembled WGS sequence"/>
</dbReference>
<protein>
    <submittedName>
        <fullName evidence="2">Uncharacterized protein</fullName>
    </submittedName>
</protein>
<evidence type="ECO:0000313" key="3">
    <source>
        <dbReference type="Proteomes" id="UP000240760"/>
    </source>
</evidence>
<keyword evidence="1" id="KW-0472">Membrane</keyword>
<reference evidence="2 3" key="1">
    <citation type="submission" date="2016-07" db="EMBL/GenBank/DDBJ databases">
        <title>Multiple horizontal gene transfer events from other fungi enriched the ability of initially mycotrophic Trichoderma (Ascomycota) to feed on dead plant biomass.</title>
        <authorList>
            <consortium name="DOE Joint Genome Institute"/>
            <person name="Aerts A."/>
            <person name="Atanasova L."/>
            <person name="Chenthamara K."/>
            <person name="Zhang J."/>
            <person name="Grujic M."/>
            <person name="Henrissat B."/>
            <person name="Kuo A."/>
            <person name="Salamov A."/>
            <person name="Lipzen A."/>
            <person name="Labutti K."/>
            <person name="Barry K."/>
            <person name="Miao Y."/>
            <person name="Rahimi M.J."/>
            <person name="Shen Q."/>
            <person name="Grigoriev I.V."/>
            <person name="Kubicek C.P."/>
            <person name="Druzhinina I.S."/>
        </authorList>
    </citation>
    <scope>NUCLEOTIDE SEQUENCE [LARGE SCALE GENOMIC DNA]</scope>
    <source>
        <strain evidence="2 3">ATCC 18648</strain>
    </source>
</reference>
<keyword evidence="1" id="KW-0812">Transmembrane</keyword>
<keyword evidence="3" id="KW-1185">Reference proteome</keyword>
<evidence type="ECO:0000313" key="2">
    <source>
        <dbReference type="EMBL" id="PTB73093.1"/>
    </source>
</evidence>
<name>A0A2T4BUU5_TRILO</name>
<organism evidence="2 3">
    <name type="scientific">Trichoderma longibrachiatum ATCC 18648</name>
    <dbReference type="NCBI Taxonomy" id="983965"/>
    <lineage>
        <taxon>Eukaryota</taxon>
        <taxon>Fungi</taxon>
        <taxon>Dikarya</taxon>
        <taxon>Ascomycota</taxon>
        <taxon>Pezizomycotina</taxon>
        <taxon>Sordariomycetes</taxon>
        <taxon>Hypocreomycetidae</taxon>
        <taxon>Hypocreales</taxon>
        <taxon>Hypocreaceae</taxon>
        <taxon>Trichoderma</taxon>
    </lineage>
</organism>
<gene>
    <name evidence="2" type="ORF">M440DRAFT_141622</name>
</gene>
<dbReference type="AlphaFoldDB" id="A0A2T4BUU5"/>
<evidence type="ECO:0000256" key="1">
    <source>
        <dbReference type="SAM" id="Phobius"/>
    </source>
</evidence>
<dbReference type="EMBL" id="KZ679139">
    <property type="protein sequence ID" value="PTB73093.1"/>
    <property type="molecule type" value="Genomic_DNA"/>
</dbReference>
<feature type="transmembrane region" description="Helical" evidence="1">
    <location>
        <begin position="20"/>
        <end position="37"/>
    </location>
</feature>
<sequence>MNIKQRSSNVAATGIDCPYWYLYTWLIACIVATPFVNPHTSSSKPRALKPNCWSCLDP</sequence>